<keyword evidence="15" id="KW-1185">Reference proteome</keyword>
<dbReference type="InterPro" id="IPR019734">
    <property type="entry name" value="TPR_rpt"/>
</dbReference>
<dbReference type="STRING" id="156994.SAMN04488028_101638"/>
<reference evidence="15" key="1">
    <citation type="submission" date="2016-11" db="EMBL/GenBank/DDBJ databases">
        <authorList>
            <person name="Varghese N."/>
            <person name="Submissions S."/>
        </authorList>
    </citation>
    <scope>NUCLEOTIDE SEQUENCE [LARGE SCALE GENOMIC DNA]</scope>
    <source>
        <strain evidence="15">DSM 26134</strain>
    </source>
</reference>
<dbReference type="InterPro" id="IPR011990">
    <property type="entry name" value="TPR-like_helical_dom_sf"/>
</dbReference>
<keyword evidence="8" id="KW-0902">Two-component regulatory system</keyword>
<keyword evidence="12" id="KW-0732">Signal</keyword>
<evidence type="ECO:0000256" key="1">
    <source>
        <dbReference type="ARBA" id="ARBA00000085"/>
    </source>
</evidence>
<dbReference type="Gene3D" id="3.30.565.10">
    <property type="entry name" value="Histidine kinase-like ATPase, C-terminal domain"/>
    <property type="match status" value="1"/>
</dbReference>
<evidence type="ECO:0000256" key="5">
    <source>
        <dbReference type="ARBA" id="ARBA00022741"/>
    </source>
</evidence>
<evidence type="ECO:0000256" key="6">
    <source>
        <dbReference type="ARBA" id="ARBA00022777"/>
    </source>
</evidence>
<dbReference type="PROSITE" id="PS50109">
    <property type="entry name" value="HIS_KIN"/>
    <property type="match status" value="1"/>
</dbReference>
<dbReference type="AlphaFoldDB" id="A0A1M6KMQ6"/>
<evidence type="ECO:0000313" key="14">
    <source>
        <dbReference type="EMBL" id="SHJ60243.1"/>
    </source>
</evidence>
<dbReference type="Pfam" id="PF02518">
    <property type="entry name" value="HATPase_c"/>
    <property type="match status" value="1"/>
</dbReference>
<dbReference type="SUPFAM" id="SSF48452">
    <property type="entry name" value="TPR-like"/>
    <property type="match status" value="1"/>
</dbReference>
<dbReference type="Gene3D" id="1.10.287.130">
    <property type="match status" value="1"/>
</dbReference>
<evidence type="ECO:0000256" key="3">
    <source>
        <dbReference type="ARBA" id="ARBA00022553"/>
    </source>
</evidence>
<keyword evidence="10" id="KW-0175">Coiled coil</keyword>
<evidence type="ECO:0000256" key="4">
    <source>
        <dbReference type="ARBA" id="ARBA00022679"/>
    </source>
</evidence>
<dbReference type="InterPro" id="IPR005467">
    <property type="entry name" value="His_kinase_dom"/>
</dbReference>
<dbReference type="InterPro" id="IPR003661">
    <property type="entry name" value="HisK_dim/P_dom"/>
</dbReference>
<protein>
    <recommendedName>
        <fullName evidence="2">histidine kinase</fullName>
        <ecNumber evidence="2">2.7.13.3</ecNumber>
    </recommendedName>
</protein>
<dbReference type="GO" id="GO:0000155">
    <property type="term" value="F:phosphorelay sensor kinase activity"/>
    <property type="evidence" value="ECO:0007669"/>
    <property type="project" value="InterPro"/>
</dbReference>
<accession>A0A1M6KMQ6</accession>
<feature type="chain" id="PRO_5013359631" description="histidine kinase" evidence="12">
    <location>
        <begin position="20"/>
        <end position="750"/>
    </location>
</feature>
<keyword evidence="7" id="KW-0067">ATP-binding</keyword>
<name>A0A1M6KMQ6_REIAG</name>
<evidence type="ECO:0000259" key="13">
    <source>
        <dbReference type="PROSITE" id="PS50109"/>
    </source>
</evidence>
<sequence>MRNSLCIITLLLIHFVSFGQNINQAEVARINQTLEKGRNSFAQGNYSWALSLAQQAESRADKIENVQLSWEAQNLRGEIYLMQRQYDKTVNLFLDMAISGEKRQNYSISANAYFSLANTFSAISAFDKATEYYEKAYTQFEKIDYELGMIEISLAAGYNHIRAHQLTAAESDFKNLLALALKDSISYFEYEAYDGLIEIYDALNQPQKGSEYALAYFDLIKSEGNTPTIGLVAYHLSIFYEKMGETSKAEEFLEVAIKRNPKQAKAYRSKTIKFKLPSKTSETELNKAQLYAQKLEANALNKIKAKEQKESKSESSVLQNVHKQEKQQLSDLAHNLLLGTKILDHSAIETEYTHQDLLIAHHEYENRERQAELARYKLESERNRLAKENEESKRKIAEEEKVILEQELKIHSQQRLYYVTLLIAVVIVIVILSIEYVRVRKLNKMLAKQQVTIAESNIQLQASNNDIKRTNSYLQQAQDDLTKGFQKEKKIRQELEKAHQDLKETHNSLIQAEKMSALGMLTAGIAHELKNPINFISNGVLLIEENAEELFKHVSVQNEEIDEIRSDIKELIKDTKFGTTRIHEIVEGLRVYSRKDDVTFQKADIVQVMNAALLILKPKYKHKAEIVKKFDENIPEIDCFQGEINQVFINIIGNGVDALDKYGTITITIKQVEDTHVRIIIQDDGSGIPDDVKEKMFSPLFTTKTQSEGTGLGLSITADLIKKHHGKLQLKTKVGLGTAFIITLPIRQLI</sequence>
<dbReference type="RefSeq" id="WP_139280872.1">
    <property type="nucleotide sequence ID" value="NZ_FRAA01000001.1"/>
</dbReference>
<dbReference type="Proteomes" id="UP000184474">
    <property type="component" value="Unassembled WGS sequence"/>
</dbReference>
<feature type="domain" description="Histidine kinase" evidence="13">
    <location>
        <begin position="524"/>
        <end position="748"/>
    </location>
</feature>
<dbReference type="PANTHER" id="PTHR43065">
    <property type="entry name" value="SENSOR HISTIDINE KINASE"/>
    <property type="match status" value="1"/>
</dbReference>
<evidence type="ECO:0000256" key="11">
    <source>
        <dbReference type="SAM" id="Phobius"/>
    </source>
</evidence>
<dbReference type="SUPFAM" id="SSF47384">
    <property type="entry name" value="Homodimeric domain of signal transducing histidine kinase"/>
    <property type="match status" value="1"/>
</dbReference>
<keyword evidence="3" id="KW-0597">Phosphoprotein</keyword>
<feature type="transmembrane region" description="Helical" evidence="11">
    <location>
        <begin position="416"/>
        <end position="437"/>
    </location>
</feature>
<keyword evidence="5" id="KW-0547">Nucleotide-binding</keyword>
<comment type="catalytic activity">
    <reaction evidence="1">
        <text>ATP + protein L-histidine = ADP + protein N-phospho-L-histidine.</text>
        <dbReference type="EC" id="2.7.13.3"/>
    </reaction>
</comment>
<keyword evidence="9" id="KW-0802">TPR repeat</keyword>
<dbReference type="InterPro" id="IPR003594">
    <property type="entry name" value="HATPase_dom"/>
</dbReference>
<dbReference type="Gene3D" id="1.25.40.10">
    <property type="entry name" value="Tetratricopeptide repeat domain"/>
    <property type="match status" value="2"/>
</dbReference>
<dbReference type="SMART" id="SM00028">
    <property type="entry name" value="TPR"/>
    <property type="match status" value="2"/>
</dbReference>
<evidence type="ECO:0000256" key="12">
    <source>
        <dbReference type="SAM" id="SignalP"/>
    </source>
</evidence>
<keyword evidence="11" id="KW-0472">Membrane</keyword>
<evidence type="ECO:0000256" key="2">
    <source>
        <dbReference type="ARBA" id="ARBA00012438"/>
    </source>
</evidence>
<gene>
    <name evidence="14" type="ORF">SAMN04488028_101638</name>
</gene>
<dbReference type="InterPro" id="IPR036097">
    <property type="entry name" value="HisK_dim/P_sf"/>
</dbReference>
<keyword evidence="4" id="KW-0808">Transferase</keyword>
<feature type="coiled-coil region" evidence="10">
    <location>
        <begin position="460"/>
        <end position="515"/>
    </location>
</feature>
<evidence type="ECO:0000313" key="15">
    <source>
        <dbReference type="Proteomes" id="UP000184474"/>
    </source>
</evidence>
<proteinExistence type="predicted"/>
<evidence type="ECO:0000256" key="9">
    <source>
        <dbReference type="PROSITE-ProRule" id="PRU00339"/>
    </source>
</evidence>
<dbReference type="GO" id="GO:0005524">
    <property type="term" value="F:ATP binding"/>
    <property type="evidence" value="ECO:0007669"/>
    <property type="project" value="UniProtKB-KW"/>
</dbReference>
<organism evidence="14 15">
    <name type="scientific">Reichenbachiella agariperforans</name>
    <dbReference type="NCBI Taxonomy" id="156994"/>
    <lineage>
        <taxon>Bacteria</taxon>
        <taxon>Pseudomonadati</taxon>
        <taxon>Bacteroidota</taxon>
        <taxon>Cytophagia</taxon>
        <taxon>Cytophagales</taxon>
        <taxon>Reichenbachiellaceae</taxon>
        <taxon>Reichenbachiella</taxon>
    </lineage>
</organism>
<keyword evidence="11" id="KW-1133">Transmembrane helix</keyword>
<keyword evidence="6" id="KW-0418">Kinase</keyword>
<dbReference type="SMART" id="SM00387">
    <property type="entry name" value="HATPase_c"/>
    <property type="match status" value="1"/>
</dbReference>
<feature type="coiled-coil region" evidence="10">
    <location>
        <begin position="371"/>
        <end position="414"/>
    </location>
</feature>
<evidence type="ECO:0000256" key="10">
    <source>
        <dbReference type="SAM" id="Coils"/>
    </source>
</evidence>
<evidence type="ECO:0000256" key="7">
    <source>
        <dbReference type="ARBA" id="ARBA00022840"/>
    </source>
</evidence>
<dbReference type="EC" id="2.7.13.3" evidence="2"/>
<dbReference type="CDD" id="cd00082">
    <property type="entry name" value="HisKA"/>
    <property type="match status" value="1"/>
</dbReference>
<dbReference type="EMBL" id="FRAA01000001">
    <property type="protein sequence ID" value="SHJ60243.1"/>
    <property type="molecule type" value="Genomic_DNA"/>
</dbReference>
<dbReference type="InterPro" id="IPR004358">
    <property type="entry name" value="Sig_transdc_His_kin-like_C"/>
</dbReference>
<dbReference type="PROSITE" id="PS50005">
    <property type="entry name" value="TPR"/>
    <property type="match status" value="2"/>
</dbReference>
<evidence type="ECO:0000256" key="8">
    <source>
        <dbReference type="ARBA" id="ARBA00023012"/>
    </source>
</evidence>
<feature type="signal peptide" evidence="12">
    <location>
        <begin position="1"/>
        <end position="19"/>
    </location>
</feature>
<dbReference type="SUPFAM" id="SSF55874">
    <property type="entry name" value="ATPase domain of HSP90 chaperone/DNA topoisomerase II/histidine kinase"/>
    <property type="match status" value="1"/>
</dbReference>
<dbReference type="PANTHER" id="PTHR43065:SF10">
    <property type="entry name" value="PEROXIDE STRESS-ACTIVATED HISTIDINE KINASE MAK3"/>
    <property type="match status" value="1"/>
</dbReference>
<dbReference type="InterPro" id="IPR036890">
    <property type="entry name" value="HATPase_C_sf"/>
</dbReference>
<keyword evidence="11" id="KW-0812">Transmembrane</keyword>
<feature type="repeat" description="TPR" evidence="9">
    <location>
        <begin position="110"/>
        <end position="143"/>
    </location>
</feature>
<feature type="repeat" description="TPR" evidence="9">
    <location>
        <begin position="230"/>
        <end position="263"/>
    </location>
</feature>
<dbReference type="PRINTS" id="PR00344">
    <property type="entry name" value="BCTRLSENSOR"/>
</dbReference>